<dbReference type="EMBL" id="UFAJ01000258">
    <property type="protein sequence ID" value="SSD60047.1"/>
    <property type="molecule type" value="Genomic_DNA"/>
</dbReference>
<dbReference type="SMART" id="SM01017">
    <property type="entry name" value="Arrestin_C"/>
    <property type="match status" value="1"/>
</dbReference>
<proteinExistence type="inferred from homology"/>
<dbReference type="GO" id="GO:0031625">
    <property type="term" value="F:ubiquitin protein ligase binding"/>
    <property type="evidence" value="ECO:0007669"/>
    <property type="project" value="TreeGrafter"/>
</dbReference>
<evidence type="ECO:0000256" key="3">
    <source>
        <dbReference type="SAM" id="MobiDB-lite"/>
    </source>
</evidence>
<feature type="domain" description="Arrestin C-terminal-like" evidence="4">
    <location>
        <begin position="387"/>
        <end position="537"/>
    </location>
</feature>
<evidence type="ECO:0000259" key="4">
    <source>
        <dbReference type="SMART" id="SM01017"/>
    </source>
</evidence>
<reference evidence="6" key="1">
    <citation type="submission" date="2018-06" db="EMBL/GenBank/DDBJ databases">
        <authorList>
            <person name="Guldener U."/>
        </authorList>
    </citation>
    <scope>NUCLEOTIDE SEQUENCE [LARGE SCALE GENOMIC DNA]</scope>
    <source>
        <strain evidence="6">UTAD17</strain>
    </source>
</reference>
<evidence type="ECO:0000256" key="1">
    <source>
        <dbReference type="ARBA" id="ARBA00037950"/>
    </source>
</evidence>
<dbReference type="InterPro" id="IPR011022">
    <property type="entry name" value="Arrestin_C-like"/>
</dbReference>
<dbReference type="Pfam" id="PF00339">
    <property type="entry name" value="Arrestin_N"/>
    <property type="match status" value="1"/>
</dbReference>
<evidence type="ECO:0000256" key="2">
    <source>
        <dbReference type="ARBA" id="ARBA00040066"/>
    </source>
</evidence>
<accession>A0A376B5S5</accession>
<feature type="compositionally biased region" description="Polar residues" evidence="3">
    <location>
        <begin position="34"/>
        <end position="43"/>
    </location>
</feature>
<feature type="region of interest" description="Disordered" evidence="3">
    <location>
        <begin position="352"/>
        <end position="384"/>
    </location>
</feature>
<dbReference type="AlphaFoldDB" id="A0A376B5S5"/>
<feature type="compositionally biased region" description="Low complexity" evidence="3">
    <location>
        <begin position="17"/>
        <end position="29"/>
    </location>
</feature>
<dbReference type="PANTHER" id="PTHR11188:SF161">
    <property type="entry name" value="PH-RESPONSE REGULATOR PROTEIN PALF_RIM8"/>
    <property type="match status" value="1"/>
</dbReference>
<dbReference type="GO" id="GO:0005886">
    <property type="term" value="C:plasma membrane"/>
    <property type="evidence" value="ECO:0007669"/>
    <property type="project" value="TreeGrafter"/>
</dbReference>
<dbReference type="InterPro" id="IPR014752">
    <property type="entry name" value="Arrestin-like_C"/>
</dbReference>
<comment type="similarity">
    <text evidence="1">Belongs to the arrestin family. PalF/RIM8 subfamily.</text>
</comment>
<dbReference type="VEuPathDB" id="FungiDB:SCODWIG_01808"/>
<evidence type="ECO:0000313" key="5">
    <source>
        <dbReference type="EMBL" id="SSD60047.1"/>
    </source>
</evidence>
<dbReference type="PANTHER" id="PTHR11188">
    <property type="entry name" value="ARRESTIN DOMAIN CONTAINING PROTEIN"/>
    <property type="match status" value="1"/>
</dbReference>
<dbReference type="GO" id="GO:0005829">
    <property type="term" value="C:cytosol"/>
    <property type="evidence" value="ECO:0007669"/>
    <property type="project" value="TreeGrafter"/>
</dbReference>
<dbReference type="Proteomes" id="UP000262825">
    <property type="component" value="Unassembled WGS sequence"/>
</dbReference>
<dbReference type="GO" id="GO:0070086">
    <property type="term" value="P:ubiquitin-dependent endocytosis"/>
    <property type="evidence" value="ECO:0007669"/>
    <property type="project" value="TreeGrafter"/>
</dbReference>
<protein>
    <recommendedName>
        <fullName evidence="2">pH-response regulator protein palF/RIM8</fullName>
    </recommendedName>
</protein>
<dbReference type="GO" id="GO:0030674">
    <property type="term" value="F:protein-macromolecule adaptor activity"/>
    <property type="evidence" value="ECO:0007669"/>
    <property type="project" value="TreeGrafter"/>
</dbReference>
<feature type="compositionally biased region" description="Low complexity" evidence="3">
    <location>
        <begin position="371"/>
        <end position="384"/>
    </location>
</feature>
<dbReference type="InterPro" id="IPR050357">
    <property type="entry name" value="Arrestin_domain-protein"/>
</dbReference>
<dbReference type="InterPro" id="IPR011021">
    <property type="entry name" value="Arrestin-like_N"/>
</dbReference>
<organism evidence="5 6">
    <name type="scientific">Saccharomycodes ludwigii</name>
    <dbReference type="NCBI Taxonomy" id="36035"/>
    <lineage>
        <taxon>Eukaryota</taxon>
        <taxon>Fungi</taxon>
        <taxon>Dikarya</taxon>
        <taxon>Ascomycota</taxon>
        <taxon>Saccharomycotina</taxon>
        <taxon>Saccharomycetes</taxon>
        <taxon>Saccharomycodales</taxon>
        <taxon>Saccharomycodaceae</taxon>
        <taxon>Saccharomycodes</taxon>
    </lineage>
</organism>
<gene>
    <name evidence="5" type="ORF">SCODWIG_01808</name>
</gene>
<dbReference type="Pfam" id="PF02752">
    <property type="entry name" value="Arrestin_C"/>
    <property type="match status" value="1"/>
</dbReference>
<keyword evidence="6" id="KW-1185">Reference proteome</keyword>
<sequence length="757" mass="85040">MASLLLDLLKKRPKILSNNSNNHGGSINGLKNVPNHNNTNLANRNKNVIDPKIHSPSNNALHIHTDCTLKLINPPATYKPNDVLCGEVHLKLQQDIANIQLILIFEGEITLKVKRASHVITKCDHKKLFYKKITLYGSNNKSAADFDTNNECILNGLTKGEHIFPFKIKIPGTNSNNSNNNTDNKYNKRIYTSINFEKGSISYSLTAQLESLSNNGHFHSNTSKTLGILDNNQERGNDENKDANNIYCNTDDSRSNLFSNQHHVVYAKATRNIAILSPLDVSSYDKPNTKTIYLQFSPSNTLLLFEPKRKLKSKNKLDNLDGVSRRTAATVDTTSRLPVVNMGSVVSKAISKKNDKTNGGKVNIGYKESKNSSSSSISENNADNNKNKRTIEISIGMDRSGFILGEEFPINIHIKHYKSYIHPIGVIATLVRICKVNTGSVIETFRKDLCQSILPILTKKTPENDCADNEQNEHEQRYEYNEKLWLKIPNACFPTLILDENCCNFFNFQYYVEILFNLSSKNEVVTESNQVLFNGDQATITSLHHRFSQQNNNRDTTTSTGTGYSTMIANNNGTNRTNNDDIIVLQKCNLSNRSVNDYHSIIDDPMRVIFYQDLINIDQLKKLKNVTGMSLEVIVGTHRNPTICKENENTSHGNVSPATNNNSNDILTNKNCLDNIYDQLLASNGCYDNGNNEDINVSDKYSWILNNTIPKYALPSFGSSFENSNGYEGSNTSIIVDDKKELERKRLQMFESEPPSS</sequence>
<feature type="region of interest" description="Disordered" evidence="3">
    <location>
        <begin position="17"/>
        <end position="43"/>
    </location>
</feature>
<evidence type="ECO:0000313" key="6">
    <source>
        <dbReference type="Proteomes" id="UP000262825"/>
    </source>
</evidence>
<name>A0A376B5S5_9ASCO</name>
<dbReference type="Gene3D" id="2.60.40.640">
    <property type="match status" value="2"/>
</dbReference>